<keyword evidence="7" id="KW-1185">Reference proteome</keyword>
<evidence type="ECO:0000256" key="2">
    <source>
        <dbReference type="ARBA" id="ARBA00006727"/>
    </source>
</evidence>
<dbReference type="OrthoDB" id="6509908at2759"/>
<feature type="transmembrane region" description="Helical" evidence="4">
    <location>
        <begin position="278"/>
        <end position="298"/>
    </location>
</feature>
<evidence type="ECO:0000259" key="5">
    <source>
        <dbReference type="PROSITE" id="PS50850"/>
    </source>
</evidence>
<protein>
    <submittedName>
        <fullName evidence="6">MFS general substrate transporter</fullName>
    </submittedName>
</protein>
<feature type="transmembrane region" description="Helical" evidence="4">
    <location>
        <begin position="85"/>
        <end position="105"/>
    </location>
</feature>
<feature type="transmembrane region" description="Helical" evidence="4">
    <location>
        <begin position="443"/>
        <end position="464"/>
    </location>
</feature>
<feature type="transmembrane region" description="Helical" evidence="4">
    <location>
        <begin position="236"/>
        <end position="257"/>
    </location>
</feature>
<reference evidence="6" key="1">
    <citation type="journal article" date="2020" name="Stud. Mycol.">
        <title>101 Dothideomycetes genomes: a test case for predicting lifestyles and emergence of pathogens.</title>
        <authorList>
            <person name="Haridas S."/>
            <person name="Albert R."/>
            <person name="Binder M."/>
            <person name="Bloem J."/>
            <person name="Labutti K."/>
            <person name="Salamov A."/>
            <person name="Andreopoulos B."/>
            <person name="Baker S."/>
            <person name="Barry K."/>
            <person name="Bills G."/>
            <person name="Bluhm B."/>
            <person name="Cannon C."/>
            <person name="Castanera R."/>
            <person name="Culley D."/>
            <person name="Daum C."/>
            <person name="Ezra D."/>
            <person name="Gonzalez J."/>
            <person name="Henrissat B."/>
            <person name="Kuo A."/>
            <person name="Liang C."/>
            <person name="Lipzen A."/>
            <person name="Lutzoni F."/>
            <person name="Magnuson J."/>
            <person name="Mondo S."/>
            <person name="Nolan M."/>
            <person name="Ohm R."/>
            <person name="Pangilinan J."/>
            <person name="Park H.-J."/>
            <person name="Ramirez L."/>
            <person name="Alfaro M."/>
            <person name="Sun H."/>
            <person name="Tritt A."/>
            <person name="Yoshinaga Y."/>
            <person name="Zwiers L.-H."/>
            <person name="Turgeon B."/>
            <person name="Goodwin S."/>
            <person name="Spatafora J."/>
            <person name="Crous P."/>
            <person name="Grigoriev I."/>
        </authorList>
    </citation>
    <scope>NUCLEOTIDE SEQUENCE</scope>
    <source>
        <strain evidence="6">CBS 113818</strain>
    </source>
</reference>
<dbReference type="Proteomes" id="UP000799424">
    <property type="component" value="Unassembled WGS sequence"/>
</dbReference>
<evidence type="ECO:0000256" key="1">
    <source>
        <dbReference type="ARBA" id="ARBA00004141"/>
    </source>
</evidence>
<dbReference type="InterPro" id="IPR020846">
    <property type="entry name" value="MFS_dom"/>
</dbReference>
<evidence type="ECO:0000313" key="6">
    <source>
        <dbReference type="EMBL" id="KAF2819872.1"/>
    </source>
</evidence>
<keyword evidence="4" id="KW-0472">Membrane</keyword>
<evidence type="ECO:0000256" key="4">
    <source>
        <dbReference type="SAM" id="Phobius"/>
    </source>
</evidence>
<keyword evidence="4" id="KW-0812">Transmembrane</keyword>
<organism evidence="6 7">
    <name type="scientific">Ophiobolus disseminans</name>
    <dbReference type="NCBI Taxonomy" id="1469910"/>
    <lineage>
        <taxon>Eukaryota</taxon>
        <taxon>Fungi</taxon>
        <taxon>Dikarya</taxon>
        <taxon>Ascomycota</taxon>
        <taxon>Pezizomycotina</taxon>
        <taxon>Dothideomycetes</taxon>
        <taxon>Pleosporomycetidae</taxon>
        <taxon>Pleosporales</taxon>
        <taxon>Pleosporineae</taxon>
        <taxon>Phaeosphaeriaceae</taxon>
        <taxon>Ophiobolus</taxon>
    </lineage>
</organism>
<dbReference type="InterPro" id="IPR011701">
    <property type="entry name" value="MFS"/>
</dbReference>
<accession>A0A6A6ZFH3</accession>
<dbReference type="SUPFAM" id="SSF103473">
    <property type="entry name" value="MFS general substrate transporter"/>
    <property type="match status" value="1"/>
</dbReference>
<feature type="transmembrane region" description="Helical" evidence="4">
    <location>
        <begin position="204"/>
        <end position="224"/>
    </location>
</feature>
<dbReference type="PROSITE" id="PS50850">
    <property type="entry name" value="MFS"/>
    <property type="match status" value="1"/>
</dbReference>
<feature type="domain" description="Major facilitator superfamily (MFS) profile" evidence="5">
    <location>
        <begin position="76"/>
        <end position="472"/>
    </location>
</feature>
<gene>
    <name evidence="6" type="ORF">CC86DRAFT_398156</name>
</gene>
<feature type="region of interest" description="Disordered" evidence="3">
    <location>
        <begin position="1"/>
        <end position="47"/>
    </location>
</feature>
<name>A0A6A6ZFH3_9PLEO</name>
<feature type="transmembrane region" description="Helical" evidence="4">
    <location>
        <begin position="318"/>
        <end position="336"/>
    </location>
</feature>
<dbReference type="Gene3D" id="1.20.1250.20">
    <property type="entry name" value="MFS general substrate transporter like domains"/>
    <property type="match status" value="2"/>
</dbReference>
<dbReference type="EMBL" id="MU006242">
    <property type="protein sequence ID" value="KAF2819872.1"/>
    <property type="molecule type" value="Genomic_DNA"/>
</dbReference>
<feature type="compositionally biased region" description="Polar residues" evidence="3">
    <location>
        <begin position="15"/>
        <end position="39"/>
    </location>
</feature>
<dbReference type="GO" id="GO:0022857">
    <property type="term" value="F:transmembrane transporter activity"/>
    <property type="evidence" value="ECO:0007669"/>
    <property type="project" value="InterPro"/>
</dbReference>
<dbReference type="InterPro" id="IPR050327">
    <property type="entry name" value="Proton-linked_MCT"/>
</dbReference>
<keyword evidence="4" id="KW-1133">Transmembrane helix</keyword>
<dbReference type="Pfam" id="PF07690">
    <property type="entry name" value="MFS_1"/>
    <property type="match status" value="1"/>
</dbReference>
<feature type="transmembrane region" description="Helical" evidence="4">
    <location>
        <begin position="343"/>
        <end position="367"/>
    </location>
</feature>
<sequence length="475" mass="51720">MPPSLDLDDKKRTEASSTSTEDQPISRPVSSQAQGQQCSEKQEPEIHEDAEKNLNPLSTAVTTESVIPPPPDGGLHAWLKVFGGFFIYVNIWGFTLTYGAFQAYYRTTLLSANSPSSISWIGTVQAWLLIFFGVMSGPLFDLGYFRSMLIVGNLLVVGGIMCLSVSTTYWQVFLSQGVCMGLGAGLLYIPSLALVGVWFSRKRALAMGIVMSGIAVGGVIYIIMFDRLTKSVGFPWAIRAIGFVALVAALLSIPALLSGSSMLAQKRKARALFDKSALHDRLFLIFTASTFFTFLGYIVPYFYIPTYARERLGSSDSVALYMLVFSVAGSFFGRLASGVFAHYAGAILTWILCTFSSGILAFTWISIENERTFTAFSILWGFFSAALVTVPSAAFANITPDLSRLGTRLGMSWSVSSIASLIGAPIAGALLKQKDGQTDFIGVQVWSGVCLMFGTVWLVILYIVTVRTQKKGWRV</sequence>
<feature type="transmembrane region" description="Helical" evidence="4">
    <location>
        <begin position="117"/>
        <end position="135"/>
    </location>
</feature>
<dbReference type="InterPro" id="IPR036259">
    <property type="entry name" value="MFS_trans_sf"/>
</dbReference>
<feature type="transmembrane region" description="Helical" evidence="4">
    <location>
        <begin position="173"/>
        <end position="197"/>
    </location>
</feature>
<feature type="transmembrane region" description="Helical" evidence="4">
    <location>
        <begin position="147"/>
        <end position="167"/>
    </location>
</feature>
<dbReference type="AlphaFoldDB" id="A0A6A6ZFH3"/>
<comment type="subcellular location">
    <subcellularLocation>
        <location evidence="1">Membrane</location>
        <topology evidence="1">Multi-pass membrane protein</topology>
    </subcellularLocation>
</comment>
<feature type="transmembrane region" description="Helical" evidence="4">
    <location>
        <begin position="410"/>
        <end position="431"/>
    </location>
</feature>
<evidence type="ECO:0000256" key="3">
    <source>
        <dbReference type="SAM" id="MobiDB-lite"/>
    </source>
</evidence>
<dbReference type="PANTHER" id="PTHR11360">
    <property type="entry name" value="MONOCARBOXYLATE TRANSPORTER"/>
    <property type="match status" value="1"/>
</dbReference>
<comment type="similarity">
    <text evidence="2">Belongs to the major facilitator superfamily. Monocarboxylate porter (TC 2.A.1.13) family.</text>
</comment>
<feature type="transmembrane region" description="Helical" evidence="4">
    <location>
        <begin position="373"/>
        <end position="398"/>
    </location>
</feature>
<evidence type="ECO:0000313" key="7">
    <source>
        <dbReference type="Proteomes" id="UP000799424"/>
    </source>
</evidence>
<proteinExistence type="inferred from homology"/>
<dbReference type="PANTHER" id="PTHR11360:SF252">
    <property type="entry name" value="MAJOR FACILITATOR SUPERFAMILY (MFS) PROFILE DOMAIN-CONTAINING PROTEIN-RELATED"/>
    <property type="match status" value="1"/>
</dbReference>
<dbReference type="GO" id="GO:0016020">
    <property type="term" value="C:membrane"/>
    <property type="evidence" value="ECO:0007669"/>
    <property type="project" value="UniProtKB-SubCell"/>
</dbReference>